<keyword evidence="3" id="KW-1185">Reference proteome</keyword>
<reference evidence="2 3" key="1">
    <citation type="submission" date="2020-04" db="EMBL/GenBank/DDBJ databases">
        <title>Genome sequencing of novel species.</title>
        <authorList>
            <person name="Heo J."/>
            <person name="Kim S.-J."/>
            <person name="Kim J.-S."/>
            <person name="Hong S.-B."/>
            <person name="Kwon S.-W."/>
        </authorList>
    </citation>
    <scope>NUCLEOTIDE SEQUENCE [LARGE SCALE GENOMIC DNA]</scope>
    <source>
        <strain evidence="2 3">GN2-R2</strain>
    </source>
</reference>
<accession>A0A7Z2VT12</accession>
<protein>
    <submittedName>
        <fullName evidence="2">Uncharacterized protein</fullName>
    </submittedName>
</protein>
<feature type="region of interest" description="Disordered" evidence="1">
    <location>
        <begin position="1"/>
        <end position="24"/>
    </location>
</feature>
<sequence length="393" mass="41751">MSNLNENTPARRADDNRQAGSLAWDGVTPAPAAELRAAAAITVDQLEHLNPSRTGLGIMERREGGAYVRVADVRRMDATRAAAGVPAHEQDLLDIVRTLCSTAQRLAELSPVQRANYPSPLSPMSPLFQAASAACIERGYTRWGLAIEGVAYPVAPAAQPASVAAGLTKAQFEEIAQSWDGCAYDGDMIPDIGAALRRDFDRLASLAPVAAELVRQVPKKSNSTVITLRQAQRLVEFFGGHDASMTITEPAPDWEQQIPGLYAYCTEYPEDGAQYLGPTEVDISPICSAAPQVPTAAEARIADLEQQLAECVALTNKWAAAAGEADGRAVKARAAALEEAAQECEGVALQAEDEHEPAESLGAYRCRDVIRAFAAAPSVEVKGEQGEMGGDRG</sequence>
<dbReference type="KEGG" id="mfy:HH212_00150"/>
<organism evidence="2 3">
    <name type="scientific">Massilia forsythiae</name>
    <dbReference type="NCBI Taxonomy" id="2728020"/>
    <lineage>
        <taxon>Bacteria</taxon>
        <taxon>Pseudomonadati</taxon>
        <taxon>Pseudomonadota</taxon>
        <taxon>Betaproteobacteria</taxon>
        <taxon>Burkholderiales</taxon>
        <taxon>Oxalobacteraceae</taxon>
        <taxon>Telluria group</taxon>
        <taxon>Massilia</taxon>
    </lineage>
</organism>
<gene>
    <name evidence="2" type="ORF">HH212_00150</name>
</gene>
<dbReference type="EMBL" id="CP051685">
    <property type="protein sequence ID" value="QJD98648.1"/>
    <property type="molecule type" value="Genomic_DNA"/>
</dbReference>
<dbReference type="RefSeq" id="WP_169433548.1">
    <property type="nucleotide sequence ID" value="NZ_CP051685.1"/>
</dbReference>
<evidence type="ECO:0000313" key="2">
    <source>
        <dbReference type="EMBL" id="QJD98648.1"/>
    </source>
</evidence>
<name>A0A7Z2VT12_9BURK</name>
<dbReference type="AlphaFoldDB" id="A0A7Z2VT12"/>
<evidence type="ECO:0000256" key="1">
    <source>
        <dbReference type="SAM" id="MobiDB-lite"/>
    </source>
</evidence>
<dbReference type="Proteomes" id="UP000502415">
    <property type="component" value="Chromosome"/>
</dbReference>
<evidence type="ECO:0000313" key="3">
    <source>
        <dbReference type="Proteomes" id="UP000502415"/>
    </source>
</evidence>
<proteinExistence type="predicted"/>